<dbReference type="GO" id="GO:0004672">
    <property type="term" value="F:protein kinase activity"/>
    <property type="evidence" value="ECO:0007669"/>
    <property type="project" value="InterPro"/>
</dbReference>
<organism evidence="2 3">
    <name type="scientific">Rhizophagus irregularis (strain DAOM 197198w)</name>
    <name type="common">Glomus intraradices</name>
    <dbReference type="NCBI Taxonomy" id="1432141"/>
    <lineage>
        <taxon>Eukaryota</taxon>
        <taxon>Fungi</taxon>
        <taxon>Fungi incertae sedis</taxon>
        <taxon>Mucoromycota</taxon>
        <taxon>Glomeromycotina</taxon>
        <taxon>Glomeromycetes</taxon>
        <taxon>Glomerales</taxon>
        <taxon>Glomeraceae</taxon>
        <taxon>Rhizophagus</taxon>
    </lineage>
</organism>
<dbReference type="OrthoDB" id="2366965at2759"/>
<dbReference type="Gene3D" id="1.10.510.10">
    <property type="entry name" value="Transferase(Phosphotransferase) domain 1"/>
    <property type="match status" value="1"/>
</dbReference>
<keyword evidence="3" id="KW-1185">Reference proteome</keyword>
<dbReference type="HOGENOM" id="CLU_000288_7_34_1"/>
<dbReference type="Proteomes" id="UP000022910">
    <property type="component" value="Unassembled WGS sequence"/>
</dbReference>
<comment type="caution">
    <text evidence="2">The sequence shown here is derived from an EMBL/GenBank/DDBJ whole genome shotgun (WGS) entry which is preliminary data.</text>
</comment>
<dbReference type="InterPro" id="IPR001245">
    <property type="entry name" value="Ser-Thr/Tyr_kinase_cat_dom"/>
</dbReference>
<gene>
    <name evidence="2" type="ORF">RirG_150830</name>
</gene>
<dbReference type="GO" id="GO:0005524">
    <property type="term" value="F:ATP binding"/>
    <property type="evidence" value="ECO:0007669"/>
    <property type="project" value="InterPro"/>
</dbReference>
<dbReference type="AlphaFoldDB" id="A0A015K7X7"/>
<name>A0A015K7X7_RHIIW</name>
<dbReference type="PROSITE" id="PS50011">
    <property type="entry name" value="PROTEIN_KINASE_DOM"/>
    <property type="match status" value="1"/>
</dbReference>
<accession>A0A015K7X7</accession>
<dbReference type="EMBL" id="JEMT01023864">
    <property type="protein sequence ID" value="EXX63604.1"/>
    <property type="molecule type" value="Genomic_DNA"/>
</dbReference>
<protein>
    <recommendedName>
        <fullName evidence="1">Protein kinase domain-containing protein</fullName>
    </recommendedName>
</protein>
<evidence type="ECO:0000313" key="2">
    <source>
        <dbReference type="EMBL" id="EXX63604.1"/>
    </source>
</evidence>
<dbReference type="SUPFAM" id="SSF56112">
    <property type="entry name" value="Protein kinase-like (PK-like)"/>
    <property type="match status" value="1"/>
</dbReference>
<sequence length="135" mass="15952">MKYIPYSQFTNIKKIAEGGFSIVYQATLLDDSKYNKTIILKRFKNTQYAEEYFLRELKSYHDSYADNEDYGITMVIETYGFTKDPQLNGLDSYILVMEYASGGDLHKYLQKNFTRIDWQKKPDILLNIKKLSKKQ</sequence>
<dbReference type="InterPro" id="IPR011009">
    <property type="entry name" value="Kinase-like_dom_sf"/>
</dbReference>
<dbReference type="Pfam" id="PF07714">
    <property type="entry name" value="PK_Tyr_Ser-Thr"/>
    <property type="match status" value="1"/>
</dbReference>
<dbReference type="InterPro" id="IPR000719">
    <property type="entry name" value="Prot_kinase_dom"/>
</dbReference>
<proteinExistence type="predicted"/>
<reference evidence="2 3" key="1">
    <citation type="submission" date="2014-02" db="EMBL/GenBank/DDBJ databases">
        <title>Single nucleus genome sequencing reveals high similarity among nuclei of an endomycorrhizal fungus.</title>
        <authorList>
            <person name="Lin K."/>
            <person name="Geurts R."/>
            <person name="Zhang Z."/>
            <person name="Limpens E."/>
            <person name="Saunders D.G."/>
            <person name="Mu D."/>
            <person name="Pang E."/>
            <person name="Cao H."/>
            <person name="Cha H."/>
            <person name="Lin T."/>
            <person name="Zhou Q."/>
            <person name="Shang Y."/>
            <person name="Li Y."/>
            <person name="Ivanov S."/>
            <person name="Sharma T."/>
            <person name="Velzen R.V."/>
            <person name="Ruijter N.D."/>
            <person name="Aanen D.K."/>
            <person name="Win J."/>
            <person name="Kamoun S."/>
            <person name="Bisseling T."/>
            <person name="Huang S."/>
        </authorList>
    </citation>
    <scope>NUCLEOTIDE SEQUENCE [LARGE SCALE GENOMIC DNA]</scope>
    <source>
        <strain evidence="3">DAOM197198w</strain>
    </source>
</reference>
<feature type="domain" description="Protein kinase" evidence="1">
    <location>
        <begin position="9"/>
        <end position="135"/>
    </location>
</feature>
<evidence type="ECO:0000313" key="3">
    <source>
        <dbReference type="Proteomes" id="UP000022910"/>
    </source>
</evidence>
<evidence type="ECO:0000259" key="1">
    <source>
        <dbReference type="PROSITE" id="PS50011"/>
    </source>
</evidence>